<dbReference type="PROSITE" id="PS50127">
    <property type="entry name" value="UBC_2"/>
    <property type="match status" value="1"/>
</dbReference>
<evidence type="ECO:0000256" key="1">
    <source>
        <dbReference type="ARBA" id="ARBA00022786"/>
    </source>
</evidence>
<reference evidence="3 4" key="2">
    <citation type="submission" date="2018-11" db="EMBL/GenBank/DDBJ databases">
        <authorList>
            <consortium name="Pathogen Informatics"/>
        </authorList>
    </citation>
    <scope>NUCLEOTIDE SEQUENCE [LARGE SCALE GENOMIC DNA]</scope>
</reference>
<evidence type="ECO:0000313" key="4">
    <source>
        <dbReference type="Proteomes" id="UP000274504"/>
    </source>
</evidence>
<dbReference type="OrthoDB" id="6508832at2759"/>
<dbReference type="SMART" id="SM00212">
    <property type="entry name" value="UBCc"/>
    <property type="match status" value="1"/>
</dbReference>
<feature type="domain" description="UBC core" evidence="2">
    <location>
        <begin position="11"/>
        <end position="166"/>
    </location>
</feature>
<evidence type="ECO:0000313" key="3">
    <source>
        <dbReference type="EMBL" id="VDL61840.1"/>
    </source>
</evidence>
<dbReference type="Proteomes" id="UP000274504">
    <property type="component" value="Unassembled WGS sequence"/>
</dbReference>
<gene>
    <name evidence="3" type="ORF">HDID_LOCUS9483</name>
</gene>
<dbReference type="Gene3D" id="3.10.110.10">
    <property type="entry name" value="Ubiquitin Conjugating Enzyme"/>
    <property type="match status" value="2"/>
</dbReference>
<dbReference type="CDD" id="cd00195">
    <property type="entry name" value="UBCc_UEV"/>
    <property type="match status" value="1"/>
</dbReference>
<reference evidence="5" key="1">
    <citation type="submission" date="2017-02" db="UniProtKB">
        <authorList>
            <consortium name="WormBaseParasite"/>
        </authorList>
    </citation>
    <scope>IDENTIFICATION</scope>
</reference>
<organism evidence="5">
    <name type="scientific">Hymenolepis diminuta</name>
    <name type="common">Rat tapeworm</name>
    <dbReference type="NCBI Taxonomy" id="6216"/>
    <lineage>
        <taxon>Eukaryota</taxon>
        <taxon>Metazoa</taxon>
        <taxon>Spiralia</taxon>
        <taxon>Lophotrochozoa</taxon>
        <taxon>Platyhelminthes</taxon>
        <taxon>Cestoda</taxon>
        <taxon>Eucestoda</taxon>
        <taxon>Cyclophyllidea</taxon>
        <taxon>Hymenolepididae</taxon>
        <taxon>Hymenolepis</taxon>
    </lineage>
</organism>
<dbReference type="InterPro" id="IPR016135">
    <property type="entry name" value="UBQ-conjugating_enzyme/RWD"/>
</dbReference>
<dbReference type="AlphaFoldDB" id="A0A0R3SV96"/>
<dbReference type="FunFam" id="3.10.110.10:FF:000026">
    <property type="entry name" value="Ubiquitin-conjugating enzyme E2 variant"/>
    <property type="match status" value="1"/>
</dbReference>
<dbReference type="Pfam" id="PF00179">
    <property type="entry name" value="UQ_con"/>
    <property type="match status" value="1"/>
</dbReference>
<dbReference type="EMBL" id="UYSG01011302">
    <property type="protein sequence ID" value="VDL61840.1"/>
    <property type="molecule type" value="Genomic_DNA"/>
</dbReference>
<proteinExistence type="predicted"/>
<keyword evidence="1" id="KW-0833">Ubl conjugation pathway</keyword>
<dbReference type="STRING" id="6216.A0A0R3SV96"/>
<evidence type="ECO:0000259" key="2">
    <source>
        <dbReference type="PROSITE" id="PS50127"/>
    </source>
</evidence>
<dbReference type="WBParaSite" id="HDID_0000948501-mRNA-1">
    <property type="protein sequence ID" value="HDID_0000948501-mRNA-1"/>
    <property type="gene ID" value="HDID_0000948501"/>
</dbReference>
<accession>A0A0R3SV96</accession>
<evidence type="ECO:0000313" key="5">
    <source>
        <dbReference type="WBParaSite" id="HDID_0000948501-mRNA-1"/>
    </source>
</evidence>
<dbReference type="CDD" id="cd23807">
    <property type="entry name" value="UEV_UBE2V"/>
    <property type="match status" value="1"/>
</dbReference>
<name>A0A0R3SV96_HYMDI</name>
<sequence>MIRLLAKVLVPRRFYLMDELEAGEKGLHDGTITWGLANSDDITLTTWNGTILGPAKTPFQNRMYELEIICSDEYPDRPPHIRFRTRINMTGVGNNGQIDTTKVPSLRNWRRGMLIRNVLDDLRTMMAHSENKKIMYFFIVVVVPRNFYLLEEYEEGIKGLCDEISWGLRAADDATLSNWICKVFFHIDDKGSFYFDLSVNCGPLYPDEAPQVTFDTKVEADWVDAKTLRVNPQKVDCLRNWKRGQKIKDVLLDIRRLLQPIAATQGQRL</sequence>
<protein>
    <submittedName>
        <fullName evidence="5">UBIQUITIN_CONJUGAT_2 domain-containing protein</fullName>
    </submittedName>
</protein>
<dbReference type="InterPro" id="IPR000608">
    <property type="entry name" value="UBC"/>
</dbReference>
<dbReference type="SUPFAM" id="SSF54495">
    <property type="entry name" value="UBC-like"/>
    <property type="match status" value="2"/>
</dbReference>
<dbReference type="PANTHER" id="PTHR24068">
    <property type="entry name" value="UBIQUITIN-CONJUGATING ENZYME E2"/>
    <property type="match status" value="1"/>
</dbReference>